<reference evidence="1" key="1">
    <citation type="submission" date="2020-06" db="EMBL/GenBank/DDBJ databases">
        <title>WGS assembly of Ceratodon purpureus strain R40.</title>
        <authorList>
            <person name="Carey S.B."/>
            <person name="Jenkins J."/>
            <person name="Shu S."/>
            <person name="Lovell J.T."/>
            <person name="Sreedasyam A."/>
            <person name="Maumus F."/>
            <person name="Tiley G.P."/>
            <person name="Fernandez-Pozo N."/>
            <person name="Barry K."/>
            <person name="Chen C."/>
            <person name="Wang M."/>
            <person name="Lipzen A."/>
            <person name="Daum C."/>
            <person name="Saski C.A."/>
            <person name="Payton A.C."/>
            <person name="Mcbreen J.C."/>
            <person name="Conrad R.E."/>
            <person name="Kollar L.M."/>
            <person name="Olsson S."/>
            <person name="Huttunen S."/>
            <person name="Landis J.B."/>
            <person name="Wickett N.J."/>
            <person name="Johnson M.G."/>
            <person name="Rensing S.A."/>
            <person name="Grimwood J."/>
            <person name="Schmutz J."/>
            <person name="Mcdaniel S.F."/>
        </authorList>
    </citation>
    <scope>NUCLEOTIDE SEQUENCE</scope>
    <source>
        <strain evidence="1">R40</strain>
    </source>
</reference>
<dbReference type="Proteomes" id="UP000822688">
    <property type="component" value="Chromosome 8"/>
</dbReference>
<protein>
    <submittedName>
        <fullName evidence="1">Uncharacterized protein</fullName>
    </submittedName>
</protein>
<keyword evidence="2" id="KW-1185">Reference proteome</keyword>
<name>A0A8T0GYU6_CERPU</name>
<dbReference type="AlphaFoldDB" id="A0A8T0GYU6"/>
<proteinExistence type="predicted"/>
<sequence>MLLRCCAQGMCWIHVNGITASFGWAEELLAGTGYRVSQIFFWELSYCDCDLCGSFSWFHFKEIQNLSAWQLISTCMIRS</sequence>
<organism evidence="1 2">
    <name type="scientific">Ceratodon purpureus</name>
    <name type="common">Fire moss</name>
    <name type="synonym">Dicranum purpureum</name>
    <dbReference type="NCBI Taxonomy" id="3225"/>
    <lineage>
        <taxon>Eukaryota</taxon>
        <taxon>Viridiplantae</taxon>
        <taxon>Streptophyta</taxon>
        <taxon>Embryophyta</taxon>
        <taxon>Bryophyta</taxon>
        <taxon>Bryophytina</taxon>
        <taxon>Bryopsida</taxon>
        <taxon>Dicranidae</taxon>
        <taxon>Pseudoditrichales</taxon>
        <taxon>Ditrichaceae</taxon>
        <taxon>Ceratodon</taxon>
    </lineage>
</organism>
<evidence type="ECO:0000313" key="2">
    <source>
        <dbReference type="Proteomes" id="UP000822688"/>
    </source>
</evidence>
<dbReference type="EMBL" id="CM026429">
    <property type="protein sequence ID" value="KAG0563625.1"/>
    <property type="molecule type" value="Genomic_DNA"/>
</dbReference>
<gene>
    <name evidence="1" type="ORF">KC19_8G046300</name>
</gene>
<evidence type="ECO:0000313" key="1">
    <source>
        <dbReference type="EMBL" id="KAG0563625.1"/>
    </source>
</evidence>
<accession>A0A8T0GYU6</accession>
<comment type="caution">
    <text evidence="1">The sequence shown here is derived from an EMBL/GenBank/DDBJ whole genome shotgun (WGS) entry which is preliminary data.</text>
</comment>